<accession>A0A2M7VKM3</accession>
<gene>
    <name evidence="4" type="ORF">COX73_01280</name>
</gene>
<dbReference type="EMBL" id="PFPS01000054">
    <property type="protein sequence ID" value="PJA02343.1"/>
    <property type="molecule type" value="Genomic_DNA"/>
</dbReference>
<dbReference type="InterPro" id="IPR000760">
    <property type="entry name" value="Inositol_monophosphatase-like"/>
</dbReference>
<sequence>MENKFKTFASQFALRAGQIIKKNFSLGMEKKWKEDNTPVTETDLVINFMLIREVAKEFPEHSVLAEEQSNIKHASEYVWVCDPLDGTTPFSHGIPLSTFSLALVKKGEVILGVINDPFSERLFVAEKGKGTFLNDKAIQVSTISLLENAMGNNEISKRAKYNTAKLADYLVMSDVKLIKLISIIYPSALVAAGELDFTIFPNTTPWDAASVKIIVEEAGGKVTDIFGNEQRYDKDINGFVASNGVLHDQLINLTSKLVSLNTRE</sequence>
<keyword evidence="1 3" id="KW-0479">Metal-binding</keyword>
<dbReference type="PROSITE" id="PS00630">
    <property type="entry name" value="IMP_2"/>
    <property type="match status" value="1"/>
</dbReference>
<dbReference type="InterPro" id="IPR020550">
    <property type="entry name" value="Inositol_monophosphatase_CS"/>
</dbReference>
<keyword evidence="2 3" id="KW-0460">Magnesium</keyword>
<dbReference type="Gene3D" id="3.40.190.80">
    <property type="match status" value="1"/>
</dbReference>
<reference evidence="5" key="1">
    <citation type="submission" date="2017-09" db="EMBL/GenBank/DDBJ databases">
        <title>Depth-based differentiation of microbial function through sediment-hosted aquifers and enrichment of novel symbionts in the deep terrestrial subsurface.</title>
        <authorList>
            <person name="Probst A.J."/>
            <person name="Ladd B."/>
            <person name="Jarett J.K."/>
            <person name="Geller-Mcgrath D.E."/>
            <person name="Sieber C.M.K."/>
            <person name="Emerson J.B."/>
            <person name="Anantharaman K."/>
            <person name="Thomas B.C."/>
            <person name="Malmstrom R."/>
            <person name="Stieglmeier M."/>
            <person name="Klingl A."/>
            <person name="Woyke T."/>
            <person name="Ryan C.M."/>
            <person name="Banfield J.F."/>
        </authorList>
    </citation>
    <scope>NUCLEOTIDE SEQUENCE [LARGE SCALE GENOMIC DNA]</scope>
</reference>
<dbReference type="Proteomes" id="UP000231469">
    <property type="component" value="Unassembled WGS sequence"/>
</dbReference>
<evidence type="ECO:0000256" key="2">
    <source>
        <dbReference type="ARBA" id="ARBA00022842"/>
    </source>
</evidence>
<comment type="cofactor">
    <cofactor evidence="3">
        <name>Mg(2+)</name>
        <dbReference type="ChEBI" id="CHEBI:18420"/>
    </cofactor>
</comment>
<feature type="binding site" evidence="3">
    <location>
        <position position="66"/>
    </location>
    <ligand>
        <name>Mg(2+)</name>
        <dbReference type="ChEBI" id="CHEBI:18420"/>
        <label>1</label>
        <note>catalytic</note>
    </ligand>
</feature>
<dbReference type="GO" id="GO:0008934">
    <property type="term" value="F:inositol monophosphate 1-phosphatase activity"/>
    <property type="evidence" value="ECO:0007669"/>
    <property type="project" value="TreeGrafter"/>
</dbReference>
<organism evidence="4 5">
    <name type="scientific">bacterium (Candidatus Gribaldobacteria) CG_4_10_14_0_2_um_filter_36_18</name>
    <dbReference type="NCBI Taxonomy" id="2014264"/>
    <lineage>
        <taxon>Bacteria</taxon>
        <taxon>Candidatus Gribaldobacteria</taxon>
    </lineage>
</organism>
<dbReference type="Gene3D" id="3.30.540.10">
    <property type="entry name" value="Fructose-1,6-Bisphosphatase, subunit A, domain 1"/>
    <property type="match status" value="1"/>
</dbReference>
<evidence type="ECO:0000313" key="4">
    <source>
        <dbReference type="EMBL" id="PJA02343.1"/>
    </source>
</evidence>
<dbReference type="GO" id="GO:0007165">
    <property type="term" value="P:signal transduction"/>
    <property type="evidence" value="ECO:0007669"/>
    <property type="project" value="TreeGrafter"/>
</dbReference>
<dbReference type="AlphaFoldDB" id="A0A2M7VKM3"/>
<dbReference type="PANTHER" id="PTHR20854">
    <property type="entry name" value="INOSITOL MONOPHOSPHATASE"/>
    <property type="match status" value="1"/>
</dbReference>
<protein>
    <recommendedName>
        <fullName evidence="6">Inositol monophosphatase</fullName>
    </recommendedName>
</protein>
<comment type="caution">
    <text evidence="4">The sequence shown here is derived from an EMBL/GenBank/DDBJ whole genome shotgun (WGS) entry which is preliminary data.</text>
</comment>
<dbReference type="PANTHER" id="PTHR20854:SF4">
    <property type="entry name" value="INOSITOL-1-MONOPHOSPHATASE-RELATED"/>
    <property type="match status" value="1"/>
</dbReference>
<evidence type="ECO:0000256" key="3">
    <source>
        <dbReference type="PIRSR" id="PIRSR600760-2"/>
    </source>
</evidence>
<dbReference type="SUPFAM" id="SSF56655">
    <property type="entry name" value="Carbohydrate phosphatase"/>
    <property type="match status" value="1"/>
</dbReference>
<dbReference type="GO" id="GO:0046854">
    <property type="term" value="P:phosphatidylinositol phosphate biosynthetic process"/>
    <property type="evidence" value="ECO:0007669"/>
    <property type="project" value="InterPro"/>
</dbReference>
<feature type="binding site" evidence="3">
    <location>
        <position position="207"/>
    </location>
    <ligand>
        <name>Mg(2+)</name>
        <dbReference type="ChEBI" id="CHEBI:18420"/>
        <label>1</label>
        <note>catalytic</note>
    </ligand>
</feature>
<feature type="binding site" evidence="3">
    <location>
        <position position="84"/>
    </location>
    <ligand>
        <name>Mg(2+)</name>
        <dbReference type="ChEBI" id="CHEBI:18420"/>
        <label>1</label>
        <note>catalytic</note>
    </ligand>
</feature>
<feature type="binding site" evidence="3">
    <location>
        <position position="85"/>
    </location>
    <ligand>
        <name>Mg(2+)</name>
        <dbReference type="ChEBI" id="CHEBI:18420"/>
        <label>1</label>
        <note>catalytic</note>
    </ligand>
</feature>
<evidence type="ECO:0000256" key="1">
    <source>
        <dbReference type="ARBA" id="ARBA00022723"/>
    </source>
</evidence>
<dbReference type="GO" id="GO:0046872">
    <property type="term" value="F:metal ion binding"/>
    <property type="evidence" value="ECO:0007669"/>
    <property type="project" value="UniProtKB-KW"/>
</dbReference>
<dbReference type="GO" id="GO:0006020">
    <property type="term" value="P:inositol metabolic process"/>
    <property type="evidence" value="ECO:0007669"/>
    <property type="project" value="TreeGrafter"/>
</dbReference>
<dbReference type="Pfam" id="PF00459">
    <property type="entry name" value="Inositol_P"/>
    <property type="match status" value="1"/>
</dbReference>
<proteinExistence type="predicted"/>
<evidence type="ECO:0008006" key="6">
    <source>
        <dbReference type="Google" id="ProtNLM"/>
    </source>
</evidence>
<evidence type="ECO:0000313" key="5">
    <source>
        <dbReference type="Proteomes" id="UP000231469"/>
    </source>
</evidence>
<feature type="binding site" evidence="3">
    <location>
        <position position="82"/>
    </location>
    <ligand>
        <name>Mg(2+)</name>
        <dbReference type="ChEBI" id="CHEBI:18420"/>
        <label>1</label>
        <note>catalytic</note>
    </ligand>
</feature>
<dbReference type="PRINTS" id="PR00377">
    <property type="entry name" value="IMPHPHTASES"/>
</dbReference>
<name>A0A2M7VKM3_9BACT</name>